<keyword evidence="3" id="KW-1185">Reference proteome</keyword>
<feature type="transmembrane region" description="Helical" evidence="1">
    <location>
        <begin position="115"/>
        <end position="136"/>
    </location>
</feature>
<dbReference type="InterPro" id="IPR018750">
    <property type="entry name" value="DUF2306_membrane"/>
</dbReference>
<feature type="transmembrane region" description="Helical" evidence="1">
    <location>
        <begin position="7"/>
        <end position="30"/>
    </location>
</feature>
<proteinExistence type="predicted"/>
<evidence type="ECO:0008006" key="4">
    <source>
        <dbReference type="Google" id="ProtNLM"/>
    </source>
</evidence>
<dbReference type="AlphaFoldDB" id="A0A024P8Z2"/>
<name>A0A024P8Z2_9BACI</name>
<evidence type="ECO:0000313" key="3">
    <source>
        <dbReference type="Proteomes" id="UP000028868"/>
    </source>
</evidence>
<reference evidence="3" key="1">
    <citation type="submission" date="2014-03" db="EMBL/GenBank/DDBJ databases">
        <authorList>
            <person name="Urmite Genomes U."/>
        </authorList>
    </citation>
    <scope>NUCLEOTIDE SEQUENCE [LARGE SCALE GENOMIC DNA]</scope>
    <source>
        <strain evidence="3">HD-03</strain>
    </source>
</reference>
<accession>A0A024P8Z2</accession>
<feature type="transmembrane region" description="Helical" evidence="1">
    <location>
        <begin position="50"/>
        <end position="72"/>
    </location>
</feature>
<comment type="caution">
    <text evidence="2">The sequence shown here is derived from an EMBL/GenBank/DDBJ whole genome shotgun (WGS) entry which is preliminary data.</text>
</comment>
<reference evidence="2 3" key="2">
    <citation type="submission" date="2014-05" db="EMBL/GenBank/DDBJ databases">
        <title>Draft genome sequence of Halobacillus karajensis HK-03.</title>
        <authorList>
            <person name="Khelaifia S."/>
            <person name="Croce O."/>
            <person name="Lagier J.C."/>
            <person name="Raoult D."/>
        </authorList>
    </citation>
    <scope>NUCLEOTIDE SEQUENCE [LARGE SCALE GENOMIC DNA]</scope>
    <source>
        <strain evidence="2 3">HD-03</strain>
    </source>
</reference>
<evidence type="ECO:0000256" key="1">
    <source>
        <dbReference type="SAM" id="Phobius"/>
    </source>
</evidence>
<protein>
    <recommendedName>
        <fullName evidence="4">Membrane protein (DUF2306)</fullName>
    </recommendedName>
</protein>
<dbReference type="EMBL" id="CCDI010000004">
    <property type="protein sequence ID" value="CDQ25191.1"/>
    <property type="molecule type" value="Genomic_DNA"/>
</dbReference>
<gene>
    <name evidence="2" type="ORF">BN983_03502</name>
</gene>
<dbReference type="Proteomes" id="UP000028868">
    <property type="component" value="Unassembled WGS sequence"/>
</dbReference>
<feature type="transmembrane region" description="Helical" evidence="1">
    <location>
        <begin position="156"/>
        <end position="174"/>
    </location>
</feature>
<dbReference type="Pfam" id="PF10067">
    <property type="entry name" value="DUF2306"/>
    <property type="match status" value="1"/>
</dbReference>
<sequence length="220" mass="25248">MCGLKKILWVISTILAVSISGYAFVQYFILGPSKSGFVITKIQSGEVLNQLWYTMLYIHAFSSLLALVIGPFLLSRKIRNKNLERHKLIGKLYFICIFFGGLTGIYLAFKATGGTVATLGFGFLSIFWLATGSMAFYRIRQRQIQLHRKWMIRNYLLTFAAVTLRIWLLIFILIDGLENYITSYMVISWLCWVPNLLVAELYVRKTGTKLKSDLLDQKFS</sequence>
<evidence type="ECO:0000313" key="2">
    <source>
        <dbReference type="EMBL" id="CDQ25191.1"/>
    </source>
</evidence>
<keyword evidence="1" id="KW-1133">Transmembrane helix</keyword>
<feature type="transmembrane region" description="Helical" evidence="1">
    <location>
        <begin position="92"/>
        <end position="109"/>
    </location>
</feature>
<organism evidence="2 3">
    <name type="scientific">Halobacillus karajensis</name>
    <dbReference type="NCBI Taxonomy" id="195088"/>
    <lineage>
        <taxon>Bacteria</taxon>
        <taxon>Bacillati</taxon>
        <taxon>Bacillota</taxon>
        <taxon>Bacilli</taxon>
        <taxon>Bacillales</taxon>
        <taxon>Bacillaceae</taxon>
        <taxon>Halobacillus</taxon>
    </lineage>
</organism>
<keyword evidence="1" id="KW-0472">Membrane</keyword>
<feature type="transmembrane region" description="Helical" evidence="1">
    <location>
        <begin position="180"/>
        <end position="203"/>
    </location>
</feature>
<keyword evidence="1" id="KW-0812">Transmembrane</keyword>